<dbReference type="GO" id="GO:0005315">
    <property type="term" value="F:phosphate transmembrane transporter activity"/>
    <property type="evidence" value="ECO:0007669"/>
    <property type="project" value="InterPro"/>
</dbReference>
<keyword evidence="4 10" id="KW-1003">Cell membrane</keyword>
<dbReference type="CDD" id="cd06261">
    <property type="entry name" value="TM_PBP2"/>
    <property type="match status" value="1"/>
</dbReference>
<keyword evidence="3 9" id="KW-0813">Transport</keyword>
<organism evidence="11 12">
    <name type="scientific">Propionibacterium freudenreichii</name>
    <dbReference type="NCBI Taxonomy" id="1744"/>
    <lineage>
        <taxon>Bacteria</taxon>
        <taxon>Bacillati</taxon>
        <taxon>Actinomycetota</taxon>
        <taxon>Actinomycetes</taxon>
        <taxon>Propionibacteriales</taxon>
        <taxon>Propionibacteriaceae</taxon>
        <taxon>Propionibacterium</taxon>
    </lineage>
</organism>
<dbReference type="Pfam" id="PF00528">
    <property type="entry name" value="BPD_transp_1"/>
    <property type="match status" value="1"/>
</dbReference>
<name>A0A0A8SI64_9ACTN</name>
<keyword evidence="5 10" id="KW-0592">Phosphate transport</keyword>
<feature type="transmembrane region" description="Helical" evidence="9">
    <location>
        <begin position="293"/>
        <end position="315"/>
    </location>
</feature>
<evidence type="ECO:0000256" key="10">
    <source>
        <dbReference type="RuleBase" id="RU363054"/>
    </source>
</evidence>
<evidence type="ECO:0000256" key="3">
    <source>
        <dbReference type="ARBA" id="ARBA00022448"/>
    </source>
</evidence>
<evidence type="ECO:0000256" key="6">
    <source>
        <dbReference type="ARBA" id="ARBA00022692"/>
    </source>
</evidence>
<evidence type="ECO:0000313" key="11">
    <source>
        <dbReference type="EMBL" id="SCQ74918.1"/>
    </source>
</evidence>
<comment type="function">
    <text evidence="10">Part of the binding-protein-dependent transport system for phosphate; probably responsible for the translocation of the substrate across the membrane.</text>
</comment>
<dbReference type="EMBL" id="LT618793">
    <property type="protein sequence ID" value="SCQ74918.1"/>
    <property type="molecule type" value="Genomic_DNA"/>
</dbReference>
<evidence type="ECO:0000256" key="8">
    <source>
        <dbReference type="ARBA" id="ARBA00023136"/>
    </source>
</evidence>
<dbReference type="Proteomes" id="UP000250080">
    <property type="component" value="Chromosome I"/>
</dbReference>
<dbReference type="GO" id="GO:0006817">
    <property type="term" value="P:phosphate ion transport"/>
    <property type="evidence" value="ECO:0007669"/>
    <property type="project" value="UniProtKB-KW"/>
</dbReference>
<feature type="transmembrane region" description="Helical" evidence="9">
    <location>
        <begin position="121"/>
        <end position="141"/>
    </location>
</feature>
<keyword evidence="7 9" id="KW-1133">Transmembrane helix</keyword>
<evidence type="ECO:0000256" key="1">
    <source>
        <dbReference type="ARBA" id="ARBA00004651"/>
    </source>
</evidence>
<dbReference type="Gene3D" id="1.10.3720.10">
    <property type="entry name" value="MetI-like"/>
    <property type="match status" value="1"/>
</dbReference>
<proteinExistence type="inferred from homology"/>
<dbReference type="SUPFAM" id="SSF161098">
    <property type="entry name" value="MetI-like"/>
    <property type="match status" value="1"/>
</dbReference>
<feature type="transmembrane region" description="Helical" evidence="9">
    <location>
        <begin position="83"/>
        <end position="109"/>
    </location>
</feature>
<comment type="similarity">
    <text evidence="2 10">Belongs to the binding-protein-dependent transport system permease family. CysTW subfamily.</text>
</comment>
<feature type="transmembrane region" description="Helical" evidence="9">
    <location>
        <begin position="225"/>
        <end position="245"/>
    </location>
</feature>
<dbReference type="InterPro" id="IPR000515">
    <property type="entry name" value="MetI-like"/>
</dbReference>
<dbReference type="AlphaFoldDB" id="A0A0A8SI64"/>
<keyword evidence="8 9" id="KW-0472">Membrane</keyword>
<dbReference type="InterPro" id="IPR051124">
    <property type="entry name" value="Phosphate_Transport_Permease"/>
</dbReference>
<evidence type="ECO:0000256" key="4">
    <source>
        <dbReference type="ARBA" id="ARBA00022475"/>
    </source>
</evidence>
<evidence type="ECO:0000256" key="9">
    <source>
        <dbReference type="RuleBase" id="RU363032"/>
    </source>
</evidence>
<evidence type="ECO:0000256" key="5">
    <source>
        <dbReference type="ARBA" id="ARBA00022592"/>
    </source>
</evidence>
<gene>
    <name evidence="11" type="ORF">PFR_JS23_312</name>
</gene>
<dbReference type="InterPro" id="IPR011864">
    <property type="entry name" value="Phosphate_PstC"/>
</dbReference>
<dbReference type="PANTHER" id="PTHR30425">
    <property type="entry name" value="PHOSPHATE TRANSPORT SYSTEM PERMEASE PROTEIN PST"/>
    <property type="match status" value="1"/>
</dbReference>
<comment type="subcellular location">
    <subcellularLocation>
        <location evidence="1 9">Cell membrane</location>
        <topology evidence="1 9">Multi-pass membrane protein</topology>
    </subcellularLocation>
</comment>
<dbReference type="InterPro" id="IPR035906">
    <property type="entry name" value="MetI-like_sf"/>
</dbReference>
<dbReference type="GO" id="GO:0005886">
    <property type="term" value="C:plasma membrane"/>
    <property type="evidence" value="ECO:0007669"/>
    <property type="project" value="UniProtKB-SubCell"/>
</dbReference>
<evidence type="ECO:0000256" key="2">
    <source>
        <dbReference type="ARBA" id="ARBA00007069"/>
    </source>
</evidence>
<dbReference type="PANTHER" id="PTHR30425:SF1">
    <property type="entry name" value="PHOSPHATE TRANSPORT SYSTEM PERMEASE PROTEIN PSTC"/>
    <property type="match status" value="1"/>
</dbReference>
<protein>
    <recommendedName>
        <fullName evidence="10">Phosphate transport system permease protein</fullName>
    </recommendedName>
</protein>
<evidence type="ECO:0000256" key="7">
    <source>
        <dbReference type="ARBA" id="ARBA00022989"/>
    </source>
</evidence>
<evidence type="ECO:0000313" key="12">
    <source>
        <dbReference type="Proteomes" id="UP000250080"/>
    </source>
</evidence>
<dbReference type="PROSITE" id="PS50928">
    <property type="entry name" value="ABC_TM1"/>
    <property type="match status" value="1"/>
</dbReference>
<reference evidence="11 12" key="1">
    <citation type="submission" date="2016-09" db="EMBL/GenBank/DDBJ databases">
        <authorList>
            <person name="Laine KS P."/>
        </authorList>
    </citation>
    <scope>NUCLEOTIDE SEQUENCE [LARGE SCALE GENOMIC DNA]</scope>
    <source>
        <strain evidence="11">PFRJS-23</strain>
    </source>
</reference>
<accession>A0A0A8SI64</accession>
<sequence length="326" mass="34642">MSTTTSLRQAPGERPVPADELAALTTRGRRGGDTVFSGLSKGAGLVIVVILASVAIFLIWQALPAFTGKALPFGNTLKYVGPFLFGTIYSSVLALIFAVPLGIGIALFIAHYAPRQLASGLGYVIDLLAAVPSVVYGLWGINTLAKFMQPVHLWLTEHLSFIPLFSGRVSGTGRTMLTTAVVLAVMVLPIITAMCREVFLQVPKNQIEASLALGATRWEMVRQVVLPYSQSGIISAAMLALGRALGETMAVAMVLSGSRLVNFSIVTSQNSRTIAANIASTFPEANALELNQLIATGLLLFVITFAVNAISRWVIHRRADFSGANG</sequence>
<feature type="transmembrane region" description="Helical" evidence="9">
    <location>
        <begin position="176"/>
        <end position="195"/>
    </location>
</feature>
<dbReference type="NCBIfam" id="TIGR02138">
    <property type="entry name" value="phosphate_pstC"/>
    <property type="match status" value="1"/>
</dbReference>
<dbReference type="RefSeq" id="WP_172622125.1">
    <property type="nucleotide sequence ID" value="NZ_CCYU01000046.1"/>
</dbReference>
<keyword evidence="6 9" id="KW-0812">Transmembrane</keyword>
<feature type="transmembrane region" description="Helical" evidence="9">
    <location>
        <begin position="43"/>
        <end position="63"/>
    </location>
</feature>